<feature type="compositionally biased region" description="Polar residues" evidence="1">
    <location>
        <begin position="160"/>
        <end position="180"/>
    </location>
</feature>
<protein>
    <submittedName>
        <fullName evidence="2">Uncharacterized protein</fullName>
    </submittedName>
</protein>
<evidence type="ECO:0000313" key="3">
    <source>
        <dbReference type="Proteomes" id="UP001176517"/>
    </source>
</evidence>
<feature type="region of interest" description="Disordered" evidence="1">
    <location>
        <begin position="844"/>
        <end position="874"/>
    </location>
</feature>
<evidence type="ECO:0000313" key="2">
    <source>
        <dbReference type="EMBL" id="KAK0550251.1"/>
    </source>
</evidence>
<dbReference type="PANTHER" id="PTHR28086:SF1">
    <property type="entry name" value="CU(2+) SUPPRESSING AND BLEOMYCIN SENSITIVE PROTEIN 1"/>
    <property type="match status" value="1"/>
</dbReference>
<feature type="compositionally biased region" description="Low complexity" evidence="1">
    <location>
        <begin position="120"/>
        <end position="159"/>
    </location>
</feature>
<accession>A0AAN6GNV9</accession>
<dbReference type="GO" id="GO:0005737">
    <property type="term" value="C:cytoplasm"/>
    <property type="evidence" value="ECO:0007669"/>
    <property type="project" value="TreeGrafter"/>
</dbReference>
<dbReference type="PANTHER" id="PTHR28086">
    <property type="entry name" value="UPF0662 PROTEIN YPL260W"/>
    <property type="match status" value="1"/>
</dbReference>
<feature type="region of interest" description="Disordered" evidence="1">
    <location>
        <begin position="120"/>
        <end position="180"/>
    </location>
</feature>
<dbReference type="GO" id="GO:0005634">
    <property type="term" value="C:nucleus"/>
    <property type="evidence" value="ECO:0007669"/>
    <property type="project" value="TreeGrafter"/>
</dbReference>
<feature type="compositionally biased region" description="Low complexity" evidence="1">
    <location>
        <begin position="697"/>
        <end position="706"/>
    </location>
</feature>
<feature type="compositionally biased region" description="Acidic residues" evidence="1">
    <location>
        <begin position="558"/>
        <end position="582"/>
    </location>
</feature>
<name>A0AAN6GNV9_9BASI</name>
<feature type="region of interest" description="Disordered" evidence="1">
    <location>
        <begin position="987"/>
        <end position="1023"/>
    </location>
</feature>
<keyword evidence="3" id="KW-1185">Reference proteome</keyword>
<reference evidence="2" key="1">
    <citation type="journal article" date="2023" name="PhytoFront">
        <title>Draft Genome Resources of Seven Strains of Tilletia horrida, Causal Agent of Kernel Smut of Rice.</title>
        <authorList>
            <person name="Khanal S."/>
            <person name="Antony Babu S."/>
            <person name="Zhou X.G."/>
        </authorList>
    </citation>
    <scope>NUCLEOTIDE SEQUENCE</scope>
    <source>
        <strain evidence="2">TX6</strain>
    </source>
</reference>
<gene>
    <name evidence="2" type="ORF">OC846_003731</name>
</gene>
<dbReference type="Proteomes" id="UP001176517">
    <property type="component" value="Unassembled WGS sequence"/>
</dbReference>
<evidence type="ECO:0000256" key="1">
    <source>
        <dbReference type="SAM" id="MobiDB-lite"/>
    </source>
</evidence>
<feature type="region of interest" description="Disordered" evidence="1">
    <location>
        <begin position="919"/>
        <end position="962"/>
    </location>
</feature>
<feature type="region of interest" description="Disordered" evidence="1">
    <location>
        <begin position="599"/>
        <end position="632"/>
    </location>
</feature>
<feature type="compositionally biased region" description="Low complexity" evidence="1">
    <location>
        <begin position="987"/>
        <end position="1006"/>
    </location>
</feature>
<proteinExistence type="predicted"/>
<dbReference type="AlphaFoldDB" id="A0AAN6GNV9"/>
<feature type="region of interest" description="Disordered" evidence="1">
    <location>
        <begin position="555"/>
        <end position="586"/>
    </location>
</feature>
<dbReference type="EMBL" id="JAPDMZ010000096">
    <property type="protein sequence ID" value="KAK0550251.1"/>
    <property type="molecule type" value="Genomic_DNA"/>
</dbReference>
<dbReference type="Pfam" id="PF10303">
    <property type="entry name" value="DUF2408"/>
    <property type="match status" value="1"/>
</dbReference>
<feature type="compositionally biased region" description="Low complexity" evidence="1">
    <location>
        <begin position="852"/>
        <end position="868"/>
    </location>
</feature>
<feature type="compositionally biased region" description="Low complexity" evidence="1">
    <location>
        <begin position="953"/>
        <end position="962"/>
    </location>
</feature>
<sequence>MSSSSIPFEELPILEALINIRNRLTALKKDSSQYIRAQDVMQIYKEVIKQITKLNSVRDEAAASASSSSSASTSTSTSTSTAPSSAAETPISPLSPSTSAAAAAHHNALLAASTSSSSNIAPAQPLSSSSTIHHSPSAGPSSSSSSSSTTDATSAPTPSNLSYTTSQAGSGPSHDSSPLTNRVDTTLNDVFALLSLFFLTIGKSRESPALFSQLSCMKQLLDHLAESGIYTESDLKPFANRLKELREIIIKDGEAGRSPVQLTKLMLKKLEGCERCLNELNGTLSVLSVELLPIHQRLINVRRQIAAAAAKPKPARTEIKLLQEELRKIDSKRVDGKFLGPGGSSVPAGQAILVGILEECFEICHDITVRNDEVPMELQPIYDRLVEIKAQLEHLVLTHRWTLRETDLWNYQVSLKEIDRLRVNGKFVDSEGKQPEGQLVLLYLLRRCYGLIYRLVASSEPISEELMPISNKLSTVQKCLKEVSKYGGPFTMRDLYPYRLALHQIDSLRTVPAGVEQQGKPAERKWLGRDGNIPEGQAILKAQYEEVEQTIEEMLNREDDDDDEDDEEYEDGDDVSEAESDTNVDSSLAAVAASVREGRAGVGGNGASTSTSPAGSKIATPASGGTAPGEAESALASPTLNLASGFSTPGFAPIQPWGIQTFTSQGQQAAAAAAAANGLSRPPLKGTGPWSTFGSQASGISSTAGSVTGGGTSVSGSNVDDAFHLSDAAISPTPTGAAAAAADVSVSHSLPQTETVTAASSGVLGSAATLVPSGPSHSASSQTLNPNSVSAANAEATPVARNFPPGALQAPVSHPPFLSVSPDRGLPHVFTASQALGTGSIGGGAVSGMPLTQQHSGSQISSSGTPSSVAGVSSNVTSPGEFPVAGGVVRATPVVEGAAPILDSAVPSSSAAPSAAAAVSSGGLAPESASSVDSARMMESQRSASERTLVPNASGLSSLSSSSVTASNASTATAAAAAAAAAPAVVDKADAAAQTDAEPPAASSEASDVEKMAASLKDSVKIS</sequence>
<feature type="region of interest" description="Disordered" evidence="1">
    <location>
        <begin position="673"/>
        <end position="712"/>
    </location>
</feature>
<organism evidence="2 3">
    <name type="scientific">Tilletia horrida</name>
    <dbReference type="NCBI Taxonomy" id="155126"/>
    <lineage>
        <taxon>Eukaryota</taxon>
        <taxon>Fungi</taxon>
        <taxon>Dikarya</taxon>
        <taxon>Basidiomycota</taxon>
        <taxon>Ustilaginomycotina</taxon>
        <taxon>Exobasidiomycetes</taxon>
        <taxon>Tilletiales</taxon>
        <taxon>Tilletiaceae</taxon>
        <taxon>Tilletia</taxon>
    </lineage>
</organism>
<comment type="caution">
    <text evidence="2">The sequence shown here is derived from an EMBL/GenBank/DDBJ whole genome shotgun (WGS) entry which is preliminary data.</text>
</comment>
<dbReference type="InterPro" id="IPR018810">
    <property type="entry name" value="UPF0662"/>
</dbReference>
<feature type="region of interest" description="Disordered" evidence="1">
    <location>
        <begin position="64"/>
        <end position="99"/>
    </location>
</feature>